<feature type="transmembrane region" description="Helical" evidence="1">
    <location>
        <begin position="87"/>
        <end position="108"/>
    </location>
</feature>
<organism evidence="3 4">
    <name type="scientific">Candidula unifasciata</name>
    <dbReference type="NCBI Taxonomy" id="100452"/>
    <lineage>
        <taxon>Eukaryota</taxon>
        <taxon>Metazoa</taxon>
        <taxon>Spiralia</taxon>
        <taxon>Lophotrochozoa</taxon>
        <taxon>Mollusca</taxon>
        <taxon>Gastropoda</taxon>
        <taxon>Heterobranchia</taxon>
        <taxon>Euthyneura</taxon>
        <taxon>Panpulmonata</taxon>
        <taxon>Eupulmonata</taxon>
        <taxon>Stylommatophora</taxon>
        <taxon>Helicina</taxon>
        <taxon>Helicoidea</taxon>
        <taxon>Geomitridae</taxon>
        <taxon>Candidula</taxon>
    </lineage>
</organism>
<gene>
    <name evidence="3" type="ORF">CUNI_LOCUS3732</name>
</gene>
<comment type="caution">
    <text evidence="3">The sequence shown here is derived from an EMBL/GenBank/DDBJ whole genome shotgun (WGS) entry which is preliminary data.</text>
</comment>
<sequence length="112" mass="12730">MLRLCLAMVILDSIVMAQDNPPPCDVDSCVDKFSLTGDMQKFCIGVRSALECVDEIKYSHKCSNHDKWRVIDVHYRLERMSLCVCSLGWRPVFSLQLSVVLVGLAYFLTTLK</sequence>
<reference evidence="3" key="1">
    <citation type="submission" date="2021-04" db="EMBL/GenBank/DDBJ databases">
        <authorList>
            <consortium name="Molecular Ecology Group"/>
        </authorList>
    </citation>
    <scope>NUCLEOTIDE SEQUENCE</scope>
</reference>
<keyword evidence="1" id="KW-1133">Transmembrane helix</keyword>
<name>A0A8S3YMK9_9EUPU</name>
<proteinExistence type="predicted"/>
<evidence type="ECO:0000313" key="4">
    <source>
        <dbReference type="Proteomes" id="UP000678393"/>
    </source>
</evidence>
<dbReference type="EMBL" id="CAJHNH020000509">
    <property type="protein sequence ID" value="CAG5118174.1"/>
    <property type="molecule type" value="Genomic_DNA"/>
</dbReference>
<keyword evidence="4" id="KW-1185">Reference proteome</keyword>
<accession>A0A8S3YMK9</accession>
<feature type="chain" id="PRO_5035762111" evidence="2">
    <location>
        <begin position="18"/>
        <end position="112"/>
    </location>
</feature>
<evidence type="ECO:0000256" key="1">
    <source>
        <dbReference type="SAM" id="Phobius"/>
    </source>
</evidence>
<keyword evidence="1" id="KW-0812">Transmembrane</keyword>
<keyword evidence="1" id="KW-0472">Membrane</keyword>
<feature type="signal peptide" evidence="2">
    <location>
        <begin position="1"/>
        <end position="17"/>
    </location>
</feature>
<dbReference type="AlphaFoldDB" id="A0A8S3YMK9"/>
<dbReference type="Proteomes" id="UP000678393">
    <property type="component" value="Unassembled WGS sequence"/>
</dbReference>
<evidence type="ECO:0000313" key="3">
    <source>
        <dbReference type="EMBL" id="CAG5118174.1"/>
    </source>
</evidence>
<evidence type="ECO:0000256" key="2">
    <source>
        <dbReference type="SAM" id="SignalP"/>
    </source>
</evidence>
<keyword evidence="2" id="KW-0732">Signal</keyword>
<protein>
    <submittedName>
        <fullName evidence="3">Uncharacterized protein</fullName>
    </submittedName>
</protein>